<dbReference type="PANTHER" id="PTHR47964">
    <property type="entry name" value="ATP-DEPENDENT DNA HELICASE HOMOLOG RECG, CHLOROPLASTIC"/>
    <property type="match status" value="1"/>
</dbReference>
<dbReference type="EMBL" id="BARV01004794">
    <property type="protein sequence ID" value="GAI07340.1"/>
    <property type="molecule type" value="Genomic_DNA"/>
</dbReference>
<evidence type="ECO:0000313" key="4">
    <source>
        <dbReference type="EMBL" id="GAI07340.1"/>
    </source>
</evidence>
<accession>X1LY22</accession>
<feature type="non-terminal residue" evidence="4">
    <location>
        <position position="1"/>
    </location>
</feature>
<dbReference type="InterPro" id="IPR027417">
    <property type="entry name" value="P-loop_NTPase"/>
</dbReference>
<dbReference type="InterPro" id="IPR047112">
    <property type="entry name" value="RecG/Mfd"/>
</dbReference>
<protein>
    <recommendedName>
        <fullName evidence="3">Helicase ATP-binding domain-containing protein</fullName>
    </recommendedName>
</protein>
<dbReference type="AlphaFoldDB" id="X1LY22"/>
<dbReference type="Gene3D" id="3.40.50.300">
    <property type="entry name" value="P-loop containing nucleotide triphosphate hydrolases"/>
    <property type="match status" value="2"/>
</dbReference>
<dbReference type="GO" id="GO:0016787">
    <property type="term" value="F:hydrolase activity"/>
    <property type="evidence" value="ECO:0007669"/>
    <property type="project" value="UniProtKB-KW"/>
</dbReference>
<name>X1LY22_9ZZZZ</name>
<dbReference type="PANTHER" id="PTHR47964:SF1">
    <property type="entry name" value="ATP-DEPENDENT DNA HELICASE HOMOLOG RECG, CHLOROPLASTIC"/>
    <property type="match status" value="1"/>
</dbReference>
<keyword evidence="2" id="KW-0347">Helicase</keyword>
<reference evidence="4" key="1">
    <citation type="journal article" date="2014" name="Front. Microbiol.">
        <title>High frequency of phylogenetically diverse reductive dehalogenase-homologous genes in deep subseafloor sedimentary metagenomes.</title>
        <authorList>
            <person name="Kawai M."/>
            <person name="Futagami T."/>
            <person name="Toyoda A."/>
            <person name="Takaki Y."/>
            <person name="Nishi S."/>
            <person name="Hori S."/>
            <person name="Arai W."/>
            <person name="Tsubouchi T."/>
            <person name="Morono Y."/>
            <person name="Uchiyama I."/>
            <person name="Ito T."/>
            <person name="Fujiyama A."/>
            <person name="Inagaki F."/>
            <person name="Takami H."/>
        </authorList>
    </citation>
    <scope>NUCLEOTIDE SEQUENCE</scope>
    <source>
        <strain evidence="4">Expedition CK06-06</strain>
    </source>
</reference>
<dbReference type="GO" id="GO:0003678">
    <property type="term" value="F:DNA helicase activity"/>
    <property type="evidence" value="ECO:0007669"/>
    <property type="project" value="TreeGrafter"/>
</dbReference>
<dbReference type="GO" id="GO:0006281">
    <property type="term" value="P:DNA repair"/>
    <property type="evidence" value="ECO:0007669"/>
    <property type="project" value="InterPro"/>
</dbReference>
<comment type="caution">
    <text evidence="4">The sequence shown here is derived from an EMBL/GenBank/DDBJ whole genome shotgun (WGS) entry which is preliminary data.</text>
</comment>
<proteinExistence type="predicted"/>
<keyword evidence="1" id="KW-0378">Hydrolase</keyword>
<evidence type="ECO:0000256" key="2">
    <source>
        <dbReference type="ARBA" id="ARBA00022806"/>
    </source>
</evidence>
<keyword evidence="2" id="KW-0067">ATP-binding</keyword>
<organism evidence="4">
    <name type="scientific">marine sediment metagenome</name>
    <dbReference type="NCBI Taxonomy" id="412755"/>
    <lineage>
        <taxon>unclassified sequences</taxon>
        <taxon>metagenomes</taxon>
        <taxon>ecological metagenomes</taxon>
    </lineage>
</organism>
<gene>
    <name evidence="4" type="ORF">S06H3_10374</name>
</gene>
<evidence type="ECO:0000259" key="3">
    <source>
        <dbReference type="PROSITE" id="PS51192"/>
    </source>
</evidence>
<sequence length="149" mass="17369">LDLGLVIIDEEQRFGVKSKESLKHLRLNCDLLTLTATPIPRTLYMSLMQIRDFSVIDTPPENRLPIKTFVLEYDNDLIRQAILNEIKRKGQIYFVHNRILDIEKVRQRLSRGLPEQIKIGVVHGQMPARQIELTMMKFLNCQIDVFISP</sequence>
<evidence type="ECO:0000256" key="1">
    <source>
        <dbReference type="ARBA" id="ARBA00022801"/>
    </source>
</evidence>
<keyword evidence="2" id="KW-0547">Nucleotide-binding</keyword>
<dbReference type="SUPFAM" id="SSF52540">
    <property type="entry name" value="P-loop containing nucleoside triphosphate hydrolases"/>
    <property type="match status" value="1"/>
</dbReference>
<feature type="domain" description="Helicase ATP-binding" evidence="3">
    <location>
        <begin position="1"/>
        <end position="56"/>
    </location>
</feature>
<dbReference type="PROSITE" id="PS51192">
    <property type="entry name" value="HELICASE_ATP_BIND_1"/>
    <property type="match status" value="1"/>
</dbReference>
<dbReference type="InterPro" id="IPR014001">
    <property type="entry name" value="Helicase_ATP-bd"/>
</dbReference>